<proteinExistence type="predicted"/>
<name>A0ABZ0IK91_9BACT</name>
<organism evidence="2 3">
    <name type="scientific">Imperialibacter roseus</name>
    <dbReference type="NCBI Taxonomy" id="1324217"/>
    <lineage>
        <taxon>Bacteria</taxon>
        <taxon>Pseudomonadati</taxon>
        <taxon>Bacteroidota</taxon>
        <taxon>Cytophagia</taxon>
        <taxon>Cytophagales</taxon>
        <taxon>Flammeovirgaceae</taxon>
        <taxon>Imperialibacter</taxon>
    </lineage>
</organism>
<evidence type="ECO:0000313" key="2">
    <source>
        <dbReference type="EMBL" id="WOK04947.1"/>
    </source>
</evidence>
<evidence type="ECO:0000313" key="3">
    <source>
        <dbReference type="Proteomes" id="UP001302349"/>
    </source>
</evidence>
<dbReference type="Proteomes" id="UP001302349">
    <property type="component" value="Chromosome"/>
</dbReference>
<feature type="transmembrane region" description="Helical" evidence="1">
    <location>
        <begin position="53"/>
        <end position="71"/>
    </location>
</feature>
<feature type="transmembrane region" description="Helical" evidence="1">
    <location>
        <begin position="77"/>
        <end position="97"/>
    </location>
</feature>
<keyword evidence="3" id="KW-1185">Reference proteome</keyword>
<dbReference type="EMBL" id="CP136051">
    <property type="protein sequence ID" value="WOK04947.1"/>
    <property type="molecule type" value="Genomic_DNA"/>
</dbReference>
<evidence type="ECO:0008006" key="4">
    <source>
        <dbReference type="Google" id="ProtNLM"/>
    </source>
</evidence>
<gene>
    <name evidence="2" type="ORF">RT717_17850</name>
</gene>
<accession>A0ABZ0IK91</accession>
<protein>
    <recommendedName>
        <fullName evidence="4">Transmembrane protein</fullName>
    </recommendedName>
</protein>
<keyword evidence="1" id="KW-1133">Transmembrane helix</keyword>
<reference evidence="2 3" key="1">
    <citation type="journal article" date="2023" name="Microbiol. Resour. Announc.">
        <title>Complete Genome Sequence of Imperialibacter roseus strain P4T.</title>
        <authorList>
            <person name="Tizabi D.R."/>
            <person name="Bachvaroff T."/>
            <person name="Hill R.T."/>
        </authorList>
    </citation>
    <scope>NUCLEOTIDE SEQUENCE [LARGE SCALE GENOMIC DNA]</scope>
    <source>
        <strain evidence="2 3">P4T</strain>
    </source>
</reference>
<keyword evidence="1" id="KW-0812">Transmembrane</keyword>
<sequence>MSRPIASCPLADPDDQKNHLNLFASYLEVVRKGKSKKYALTPIMRLEINHRQLLGPLIGGGLLSCIAFITLFSWNKWAALLLVLGIGGMGLMYYGLVGVKVLTLKEDKIRYDIMLPGIGEAMPAFISFYNHLIPRMALGVSHVFPVYLLKDPPSDSRSLYLVLPDMSSNQADCDVVDLMKLSMELHFEYDGVKHYRAKVDGPVPTDAFIERSDST</sequence>
<keyword evidence="1" id="KW-0472">Membrane</keyword>
<evidence type="ECO:0000256" key="1">
    <source>
        <dbReference type="SAM" id="Phobius"/>
    </source>
</evidence>
<dbReference type="RefSeq" id="WP_317487744.1">
    <property type="nucleotide sequence ID" value="NZ_CP136051.1"/>
</dbReference>